<reference evidence="2" key="2">
    <citation type="submission" date="2021-02" db="EMBL/GenBank/DDBJ databases">
        <title>Aspergillus luchuensis mut. kawachii IFO 4304 genome sequence.</title>
        <authorList>
            <person name="Mori K."/>
            <person name="Kadooka C."/>
            <person name="Goto M."/>
            <person name="Futagami T."/>
        </authorList>
    </citation>
    <scope>NUCLEOTIDE SEQUENCE</scope>
    <source>
        <strain evidence="2">IFO 4308</strain>
    </source>
</reference>
<dbReference type="RefSeq" id="XP_041540108.1">
    <property type="nucleotide sequence ID" value="XM_041686088.1"/>
</dbReference>
<gene>
    <name evidence="2" type="ORF">AKAW2_21282A</name>
</gene>
<organism evidence="2 3">
    <name type="scientific">Aspergillus kawachii</name>
    <name type="common">White koji mold</name>
    <name type="synonym">Aspergillus awamori var. kawachi</name>
    <dbReference type="NCBI Taxonomy" id="1069201"/>
    <lineage>
        <taxon>Eukaryota</taxon>
        <taxon>Fungi</taxon>
        <taxon>Dikarya</taxon>
        <taxon>Ascomycota</taxon>
        <taxon>Pezizomycotina</taxon>
        <taxon>Eurotiomycetes</taxon>
        <taxon>Eurotiomycetidae</taxon>
        <taxon>Eurotiales</taxon>
        <taxon>Aspergillaceae</taxon>
        <taxon>Aspergillus</taxon>
        <taxon>Aspergillus subgen. Circumdati</taxon>
    </lineage>
</organism>
<sequence>MLKIVLFWTYARGSIPYCPCIRKMKKVLGNHLLDRHIVALYLGSLPLELSHWTDTTAGKSKETQVEYLNDGRSSEDPRGASPMVSPLTGRANQARPRPDKDERG</sequence>
<evidence type="ECO:0000313" key="3">
    <source>
        <dbReference type="Proteomes" id="UP000661280"/>
    </source>
</evidence>
<dbReference type="KEGG" id="aluc:AKAW2_21282A"/>
<name>A0A7R7W4P6_ASPKA</name>
<proteinExistence type="predicted"/>
<evidence type="ECO:0000256" key="1">
    <source>
        <dbReference type="SAM" id="MobiDB-lite"/>
    </source>
</evidence>
<dbReference type="EMBL" id="AP024426">
    <property type="protein sequence ID" value="BCR96342.1"/>
    <property type="molecule type" value="Genomic_DNA"/>
</dbReference>
<dbReference type="AlphaFoldDB" id="A0A7R7W4P6"/>
<feature type="region of interest" description="Disordered" evidence="1">
    <location>
        <begin position="61"/>
        <end position="104"/>
    </location>
</feature>
<dbReference type="GeneID" id="64957667"/>
<reference evidence="2" key="1">
    <citation type="submission" date="2021-01" db="EMBL/GenBank/DDBJ databases">
        <authorList>
            <consortium name="Aspergillus luchuensis mut. kawachii IFO 4304 genome sequencing consortium"/>
            <person name="Kazuki M."/>
            <person name="Futagami T."/>
        </authorList>
    </citation>
    <scope>NUCLEOTIDE SEQUENCE</scope>
    <source>
        <strain evidence="2">IFO 4308</strain>
    </source>
</reference>
<keyword evidence="3" id="KW-1185">Reference proteome</keyword>
<dbReference type="Proteomes" id="UP000661280">
    <property type="component" value="Chromosome 2"/>
</dbReference>
<accession>A0A7R7W4P6</accession>
<protein>
    <submittedName>
        <fullName evidence="2">Uncharacterized protein</fullName>
    </submittedName>
</protein>
<evidence type="ECO:0000313" key="2">
    <source>
        <dbReference type="EMBL" id="BCR96342.1"/>
    </source>
</evidence>